<dbReference type="AlphaFoldDB" id="A0A4U1CIH1"/>
<evidence type="ECO:0000256" key="6">
    <source>
        <dbReference type="ARBA" id="ARBA00038076"/>
    </source>
</evidence>
<gene>
    <name evidence="10" type="ORF">FA048_14890</name>
</gene>
<keyword evidence="11" id="KW-1185">Reference proteome</keyword>
<evidence type="ECO:0000256" key="3">
    <source>
        <dbReference type="ARBA" id="ARBA00022692"/>
    </source>
</evidence>
<dbReference type="InterPro" id="IPR003838">
    <property type="entry name" value="ABC3_permease_C"/>
</dbReference>
<evidence type="ECO:0000259" key="8">
    <source>
        <dbReference type="Pfam" id="PF02687"/>
    </source>
</evidence>
<comment type="subcellular location">
    <subcellularLocation>
        <location evidence="1">Cell membrane</location>
        <topology evidence="1">Multi-pass membrane protein</topology>
    </subcellularLocation>
</comment>
<evidence type="ECO:0000256" key="5">
    <source>
        <dbReference type="ARBA" id="ARBA00023136"/>
    </source>
</evidence>
<feature type="transmembrane region" description="Helical" evidence="7">
    <location>
        <begin position="710"/>
        <end position="732"/>
    </location>
</feature>
<accession>A0A4U1CIH1</accession>
<dbReference type="OrthoDB" id="1451596at2"/>
<dbReference type="Pfam" id="PF12704">
    <property type="entry name" value="MacB_PCD"/>
    <property type="match status" value="1"/>
</dbReference>
<dbReference type="PANTHER" id="PTHR30572">
    <property type="entry name" value="MEMBRANE COMPONENT OF TRANSPORTER-RELATED"/>
    <property type="match status" value="1"/>
</dbReference>
<organism evidence="10 11">
    <name type="scientific">Pedobacter polaris</name>
    <dbReference type="NCBI Taxonomy" id="2571273"/>
    <lineage>
        <taxon>Bacteria</taxon>
        <taxon>Pseudomonadati</taxon>
        <taxon>Bacteroidota</taxon>
        <taxon>Sphingobacteriia</taxon>
        <taxon>Sphingobacteriales</taxon>
        <taxon>Sphingobacteriaceae</taxon>
        <taxon>Pedobacter</taxon>
    </lineage>
</organism>
<keyword evidence="3 7" id="KW-0812">Transmembrane</keyword>
<comment type="caution">
    <text evidence="10">The sequence shown here is derived from an EMBL/GenBank/DDBJ whole genome shotgun (WGS) entry which is preliminary data.</text>
</comment>
<dbReference type="RefSeq" id="WP_136842524.1">
    <property type="nucleotide sequence ID" value="NZ_SWBR01000004.1"/>
</dbReference>
<dbReference type="Pfam" id="PF02687">
    <property type="entry name" value="FtsX"/>
    <property type="match status" value="2"/>
</dbReference>
<feature type="transmembrane region" description="Helical" evidence="7">
    <location>
        <begin position="21"/>
        <end position="43"/>
    </location>
</feature>
<protein>
    <submittedName>
        <fullName evidence="10">FtsX-like permease family protein</fullName>
    </submittedName>
</protein>
<feature type="domain" description="ABC3 transporter permease C-terminal" evidence="8">
    <location>
        <begin position="669"/>
        <end position="782"/>
    </location>
</feature>
<keyword evidence="4 7" id="KW-1133">Transmembrane helix</keyword>
<feature type="transmembrane region" description="Helical" evidence="7">
    <location>
        <begin position="416"/>
        <end position="439"/>
    </location>
</feature>
<evidence type="ECO:0000313" key="10">
    <source>
        <dbReference type="EMBL" id="TKC06500.1"/>
    </source>
</evidence>
<proteinExistence type="inferred from homology"/>
<feature type="domain" description="MacB-like periplasmic core" evidence="9">
    <location>
        <begin position="428"/>
        <end position="597"/>
    </location>
</feature>
<feature type="domain" description="ABC3 transporter permease C-terminal" evidence="8">
    <location>
        <begin position="284"/>
        <end position="396"/>
    </location>
</feature>
<keyword evidence="2" id="KW-1003">Cell membrane</keyword>
<dbReference type="Proteomes" id="UP000309488">
    <property type="component" value="Unassembled WGS sequence"/>
</dbReference>
<dbReference type="InterPro" id="IPR050250">
    <property type="entry name" value="Macrolide_Exporter_MacB"/>
</dbReference>
<sequence length="789" mass="88171">MFKLNLKIALRNLWRNIGITSINVGGLAVALAAFMLLMMYFTYETSFDKKNPNFDNIYIVGRTFPDFKTNYTPPPFGKAIKENFSEVVAVGKMKKGGFELAVSSHTSTVFTKQQLFVEYEAAKMFNIIPEGGLKKPNGNEFLYYLSKPYMQTLFPNKKDTKPEMVSIGSRSAEQFGEVRGSIVPDSHSNISFDAVSIVNEIGTGESYGHPNYFTYIQVKPGTDIASLELKINNLYHSELTKNGMVDEGEDVTETNAFLDPLKNQHLKPKAGSDANYKVLIALSVLGFLILVIACINFTNLSIAQAAKRAKEVGVKKVMGAYRFQLTIQFLIEILMQCLVATVLGLIIAEIVLPKFNSLFLVHLSIWNKENGLIWQLPVILLFITLIAGIYPAMVLSGFKPAAVLKGNFQTSRQSYWLRNSLLVVQFSIAVIFITGLLIINSQLKYMRTQDVGFNPEQVVYVKNLVYYTKPEVFAPVREKIMKIPGVKAVTVANAIPDGSGMGGNGYTVEGKQHSLSFLDVDYDYFETLNIKLKEGRAFSTSFQADAVNSAILNEAAVAKYGIQNPIGKTIRGCNIDYTIVGVINDLKAEGFEKAVEPTIYAINNPCGNPKTEIMVKVDEQRMAEVLAILKSQWSDINKRDGDNFRYHFLDELYGKLFAKQEQLQSVFFAAALLTIFIAILGLFAFAKYITNGRIKEIAVRKILGANDLQIFKLINTSFFVMVMIANLISWPLAYILTKKWLETFAYRIEIPILPFVLSALITIMLTIITVTIQANRAVRANPVDALKYE</sequence>
<evidence type="ECO:0000256" key="2">
    <source>
        <dbReference type="ARBA" id="ARBA00022475"/>
    </source>
</evidence>
<name>A0A4U1CIH1_9SPHI</name>
<dbReference type="InterPro" id="IPR025857">
    <property type="entry name" value="MacB_PCD"/>
</dbReference>
<evidence type="ECO:0000256" key="7">
    <source>
        <dbReference type="SAM" id="Phobius"/>
    </source>
</evidence>
<keyword evidence="5 7" id="KW-0472">Membrane</keyword>
<reference evidence="10 11" key="1">
    <citation type="submission" date="2019-04" db="EMBL/GenBank/DDBJ databases">
        <title>Pedobacter sp. RP-3-22 sp. nov., isolated from Arctic soil.</title>
        <authorList>
            <person name="Dahal R.H."/>
            <person name="Kim D.-U."/>
        </authorList>
    </citation>
    <scope>NUCLEOTIDE SEQUENCE [LARGE SCALE GENOMIC DNA]</scope>
    <source>
        <strain evidence="10 11">RP-3-22</strain>
    </source>
</reference>
<comment type="similarity">
    <text evidence="6">Belongs to the ABC-4 integral membrane protein family.</text>
</comment>
<dbReference type="EMBL" id="SWBR01000004">
    <property type="protein sequence ID" value="TKC06500.1"/>
    <property type="molecule type" value="Genomic_DNA"/>
</dbReference>
<feature type="transmembrane region" description="Helical" evidence="7">
    <location>
        <begin position="752"/>
        <end position="772"/>
    </location>
</feature>
<dbReference type="PANTHER" id="PTHR30572:SF4">
    <property type="entry name" value="ABC TRANSPORTER PERMEASE YTRF"/>
    <property type="match status" value="1"/>
</dbReference>
<feature type="transmembrane region" description="Helical" evidence="7">
    <location>
        <begin position="372"/>
        <end position="395"/>
    </location>
</feature>
<evidence type="ECO:0000256" key="4">
    <source>
        <dbReference type="ARBA" id="ARBA00022989"/>
    </source>
</evidence>
<dbReference type="GO" id="GO:0022857">
    <property type="term" value="F:transmembrane transporter activity"/>
    <property type="evidence" value="ECO:0007669"/>
    <property type="project" value="TreeGrafter"/>
</dbReference>
<feature type="transmembrane region" description="Helical" evidence="7">
    <location>
        <begin position="666"/>
        <end position="689"/>
    </location>
</feature>
<evidence type="ECO:0000259" key="9">
    <source>
        <dbReference type="Pfam" id="PF12704"/>
    </source>
</evidence>
<evidence type="ECO:0000256" key="1">
    <source>
        <dbReference type="ARBA" id="ARBA00004651"/>
    </source>
</evidence>
<dbReference type="GO" id="GO:0005886">
    <property type="term" value="C:plasma membrane"/>
    <property type="evidence" value="ECO:0007669"/>
    <property type="project" value="UniProtKB-SubCell"/>
</dbReference>
<feature type="transmembrane region" description="Helical" evidence="7">
    <location>
        <begin position="278"/>
        <end position="302"/>
    </location>
</feature>
<evidence type="ECO:0000313" key="11">
    <source>
        <dbReference type="Proteomes" id="UP000309488"/>
    </source>
</evidence>
<feature type="transmembrane region" description="Helical" evidence="7">
    <location>
        <begin position="323"/>
        <end position="352"/>
    </location>
</feature>